<feature type="domain" description="C2H2-type" evidence="2">
    <location>
        <begin position="56"/>
        <end position="77"/>
    </location>
</feature>
<feature type="compositionally biased region" description="Basic and acidic residues" evidence="1">
    <location>
        <begin position="141"/>
        <end position="150"/>
    </location>
</feature>
<dbReference type="Gene3D" id="3.30.160.60">
    <property type="entry name" value="Classic Zinc Finger"/>
    <property type="match status" value="1"/>
</dbReference>
<proteinExistence type="evidence at transcript level"/>
<feature type="non-terminal residue" evidence="3">
    <location>
        <position position="1"/>
    </location>
</feature>
<accession>A0A069DRF1</accession>
<feature type="non-terminal residue" evidence="3">
    <location>
        <position position="287"/>
    </location>
</feature>
<dbReference type="PROSITE" id="PS00028">
    <property type="entry name" value="ZINC_FINGER_C2H2_1"/>
    <property type="match status" value="1"/>
</dbReference>
<dbReference type="InterPro" id="IPR013087">
    <property type="entry name" value="Znf_C2H2_type"/>
</dbReference>
<feature type="region of interest" description="Disordered" evidence="1">
    <location>
        <begin position="141"/>
        <end position="162"/>
    </location>
</feature>
<organism evidence="3">
    <name type="scientific">Panstrongylus megistus</name>
    <dbReference type="NCBI Taxonomy" id="65343"/>
    <lineage>
        <taxon>Eukaryota</taxon>
        <taxon>Metazoa</taxon>
        <taxon>Ecdysozoa</taxon>
        <taxon>Arthropoda</taxon>
        <taxon>Hexapoda</taxon>
        <taxon>Insecta</taxon>
        <taxon>Pterygota</taxon>
        <taxon>Neoptera</taxon>
        <taxon>Paraneoptera</taxon>
        <taxon>Hemiptera</taxon>
        <taxon>Heteroptera</taxon>
        <taxon>Panheteroptera</taxon>
        <taxon>Cimicomorpha</taxon>
        <taxon>Reduviidae</taxon>
        <taxon>Triatominae</taxon>
        <taxon>Panstrongylus</taxon>
    </lineage>
</organism>
<evidence type="ECO:0000313" key="3">
    <source>
        <dbReference type="EMBL" id="JAC86475.1"/>
    </source>
</evidence>
<dbReference type="EMBL" id="GBGD01002414">
    <property type="protein sequence ID" value="JAC86475.1"/>
    <property type="molecule type" value="mRNA"/>
</dbReference>
<evidence type="ECO:0000259" key="2">
    <source>
        <dbReference type="PROSITE" id="PS00028"/>
    </source>
</evidence>
<sequence>PKVTLEMIHMWTENIRKYKAAKCSRSGCRFIDNNVMALKTHFVKCKTIPNPVQIVCHICGGWLSSARKLEEHLQSVHKPHEAMPNLVLVLQENDNENNFMYEMLSRTQFLEHGDESCSLHTSYEEDSKNIQETYKIELKVAEEDKEKNEESQTGNNRSIPNRRIFKTYQKANHKKTVHPSIEVLIPGKTRKIDYVKTKQLSSIQYGRNFVEKNTELLSEVNVRDDKRRRRCCEQQLDYHFTSEDIGKMGGTYFSPFNFGSNQPINPAHRVHFNLKANHMRIEPKQKI</sequence>
<protein>
    <recommendedName>
        <fullName evidence="2">C2H2-type domain-containing protein</fullName>
    </recommendedName>
</protein>
<dbReference type="AlphaFoldDB" id="A0A069DRF1"/>
<name>A0A069DRF1_9HEMI</name>
<evidence type="ECO:0000256" key="1">
    <source>
        <dbReference type="SAM" id="MobiDB-lite"/>
    </source>
</evidence>
<reference evidence="3" key="1">
    <citation type="journal article" date="2015" name="J. Med. Entomol.">
        <title>A Deep Insight Into the Sialotranscriptome of the Chagas Disease Vector, Panstrongylus megistus (Hemiptera: Heteroptera).</title>
        <authorList>
            <person name="Ribeiro J.M."/>
            <person name="Schwarz A."/>
            <person name="Francischetti I.M."/>
        </authorList>
    </citation>
    <scope>NUCLEOTIDE SEQUENCE</scope>
    <source>
        <tissue evidence="3">Salivary glands</tissue>
    </source>
</reference>